<keyword evidence="14 15" id="KW-1160">Virus entry into host cell</keyword>
<dbReference type="GO" id="GO:0005198">
    <property type="term" value="F:structural molecule activity"/>
    <property type="evidence" value="ECO:0007669"/>
    <property type="project" value="UniProtKB-UniRule"/>
</dbReference>
<evidence type="ECO:0000256" key="14">
    <source>
        <dbReference type="ARBA" id="ARBA00023296"/>
    </source>
</evidence>
<evidence type="ECO:0000256" key="10">
    <source>
        <dbReference type="ARBA" id="ARBA00023046"/>
    </source>
</evidence>
<dbReference type="Pfam" id="PF00513">
    <property type="entry name" value="Late_protein_L2"/>
    <property type="match status" value="1"/>
</dbReference>
<keyword evidence="1 15" id="KW-1163">Viral penetration into host nucleus</keyword>
<keyword evidence="9 15" id="KW-1177">Microtubular inwards viral transport</keyword>
<feature type="region of interest" description="Disordered" evidence="16">
    <location>
        <begin position="252"/>
        <end position="292"/>
    </location>
</feature>
<evidence type="ECO:0000256" key="1">
    <source>
        <dbReference type="ARBA" id="ARBA00022524"/>
    </source>
</evidence>
<feature type="region of interest" description="Disordered" evidence="16">
    <location>
        <begin position="131"/>
        <end position="183"/>
    </location>
</feature>
<dbReference type="GO" id="GO:0003677">
    <property type="term" value="F:DNA binding"/>
    <property type="evidence" value="ECO:0007669"/>
    <property type="project" value="UniProtKB-UniRule"/>
</dbReference>
<dbReference type="GO" id="GO:0075521">
    <property type="term" value="P:microtubule-dependent intracellular transport of viral material towards nucleus"/>
    <property type="evidence" value="ECO:0007669"/>
    <property type="project" value="UniProtKB-UniRule"/>
</dbReference>
<keyword evidence="5 15" id="KW-0945">Host-virus interaction</keyword>
<dbReference type="InterPro" id="IPR000784">
    <property type="entry name" value="Late_L2"/>
</dbReference>
<keyword evidence="3 15" id="KW-0167">Capsid protein</keyword>
<comment type="subunit">
    <text evidence="15">Interacts with major capsid protein L1. Interacts with E2; this interaction inhibits E2 transcriptional activity but not the DNA replication function E2. Interacts with host HSPA8; this interaction is required for L2 nuclear translocation. Interacts with host importins KPNB2 and KPNB3. Forms a complex with importin alpha2-beta1 heterodimers via interaction with the importin alpha2 adapter. Interacts with host DYNLT1; this interaction is essential for virus intracellular transport during entry. Interacts (via C-terminus) with host retromer subunits VPS35 AND VPS29.</text>
</comment>
<evidence type="ECO:0000256" key="7">
    <source>
        <dbReference type="ARBA" id="ARBA00022844"/>
    </source>
</evidence>
<feature type="disulfide bond" evidence="15">
    <location>
        <begin position="18"/>
        <end position="24"/>
    </location>
</feature>
<evidence type="ECO:0000256" key="11">
    <source>
        <dbReference type="ARBA" id="ARBA00023120"/>
    </source>
</evidence>
<evidence type="ECO:0000313" key="18">
    <source>
        <dbReference type="Proteomes" id="UP001242473"/>
    </source>
</evidence>
<dbReference type="GO" id="GO:0019028">
    <property type="term" value="C:viral capsid"/>
    <property type="evidence" value="ECO:0007669"/>
    <property type="project" value="UniProtKB-UniRule"/>
</dbReference>
<dbReference type="GO" id="GO:0042025">
    <property type="term" value="C:host cell nucleus"/>
    <property type="evidence" value="ECO:0007669"/>
    <property type="project" value="UniProtKB-SubCell"/>
</dbReference>
<evidence type="ECO:0000256" key="2">
    <source>
        <dbReference type="ARBA" id="ARBA00022553"/>
    </source>
</evidence>
<comment type="subcellular location">
    <subcellularLocation>
        <location evidence="15">Virion</location>
    </subcellularLocation>
    <subcellularLocation>
        <location evidence="15">Host nucleus</location>
    </subcellularLocation>
</comment>
<evidence type="ECO:0000256" key="3">
    <source>
        <dbReference type="ARBA" id="ARBA00022561"/>
    </source>
</evidence>
<dbReference type="GO" id="GO:0046718">
    <property type="term" value="P:symbiont entry into host cell"/>
    <property type="evidence" value="ECO:0007669"/>
    <property type="project" value="UniProtKB-KW"/>
</dbReference>
<evidence type="ECO:0000256" key="8">
    <source>
        <dbReference type="ARBA" id="ARBA00022921"/>
    </source>
</evidence>
<keyword evidence="6" id="KW-1040">Host Golgi apparatus</keyword>
<evidence type="ECO:0000256" key="6">
    <source>
        <dbReference type="ARBA" id="ARBA00022812"/>
    </source>
</evidence>
<comment type="caution">
    <text evidence="15">Lacks conserved residue(s) required for the propagation of feature annotation.</text>
</comment>
<gene>
    <name evidence="15" type="primary">L2</name>
</gene>
<sequence>MIRIRRKRAGEEDLYRHCRLTGDCAPGIKEKFEQNTLADKILKWGSSGVFLGDLGIGTGGGGRGVPIGPRVATGRPGGPINSVGPEDIVPVDAIDPLAPSVQGGSSRPPGRGWGGLGGGIGGGLDVIGGGRVIRPRPVPRPRPGGAGRGARPARPPTRPPVRPAEGESIELEPLIPREGPPPDVPTFPRLVTDVDIDPPAVLEVTPESIPAIVTRSQYDNPTFEVSIHHTVASGETSASDNVFVTGSHPGTVIGDDSGTIPLREFSTPSRVDTTREQETSFSTGTDRESGFRASTPITYRPEVPEPLTPRSFHPYSRAYGQVRVRDPGLVFQNPAFDPNLDSSIIFDQDLEALAQEADPDFRDIQRLSRPQIARRPAGLRVSRLGTRRGMITTRSGLTVGSQAHFYYDISPIQPVESIELTVLSGQTTGESTVVNGGASAGEVVDTTFSFGTTTGGPSTTTGELATSQLEEIPLLEPEDNVVPDETLLDELEEDVGSQLQLIIQGPEEERSADIVVVPNVNRKPYPFYPGINVNYPESDRGRPAIIPDDRPAIIINVIGKSTDFYLHPALMRRRRRRKRRKHAYL</sequence>
<keyword evidence="2 15" id="KW-0597">Phosphoprotein</keyword>
<keyword evidence="12 15" id="KW-0238">DNA-binding</keyword>
<comment type="similarity">
    <text evidence="15">Belongs to the papillomaviridae L2 protein family.</text>
</comment>
<dbReference type="GO" id="GO:0075732">
    <property type="term" value="P:viral penetration into host nucleus"/>
    <property type="evidence" value="ECO:0007669"/>
    <property type="project" value="UniProtKB-KW"/>
</dbReference>
<dbReference type="Proteomes" id="UP001242473">
    <property type="component" value="Segment"/>
</dbReference>
<evidence type="ECO:0000256" key="12">
    <source>
        <dbReference type="ARBA" id="ARBA00023125"/>
    </source>
</evidence>
<keyword evidence="13 15" id="KW-1015">Disulfide bond</keyword>
<keyword evidence="7 15" id="KW-0946">Virion</keyword>
<comment type="PTM">
    <text evidence="15">Highly phosphorylated.</text>
</comment>
<organism evidence="17 18">
    <name type="scientific">Tadarida brasiliensis papillomavirus 1</name>
    <dbReference type="NCBI Taxonomy" id="2664215"/>
    <lineage>
        <taxon>Viruses</taxon>
        <taxon>Monodnaviria</taxon>
        <taxon>Shotokuvirae</taxon>
        <taxon>Cossaviricota</taxon>
        <taxon>Papovaviricetes</taxon>
        <taxon>Zurhausenvirales</taxon>
        <taxon>Papillomaviridae</taxon>
    </lineage>
</organism>
<keyword evidence="4 15" id="KW-1048">Host nucleus</keyword>
<evidence type="ECO:0000256" key="4">
    <source>
        <dbReference type="ARBA" id="ARBA00022562"/>
    </source>
</evidence>
<comment type="function">
    <text evidence="15">Minor protein of the capsid that localizes along the inner surface of the virion, within the central cavities beneath the L1 pentamers. Plays a role in capsid stabilization through interaction with the major capsid protein L1. Once the virion enters the host cell, L2 escorts the genomic DNA into the nucleus by promoting escape from the endosomal compartments and traffic through the host Golgi network. Mechanistically, the C-terminus of L2 possesses a cell-penetrating peptide that protudes from the host endosome, interacts with host cytoplasmic retromer cargo and thereby mediates the capsid delivery to the host trans-Golgi network. Plays a role through its interaction with host dynein in the intracellular microtubule-dependent transport of viral capsid toward the nucleus. Mediates the viral genome import into the nucleus through binding to host importins. Once within the nucleus, L2 localizes viral genomes to host PML bodies in order to activate early gene expression for establishment of infection. Later on, promotes late gene expression by interacting with the viral E2 protein and by inhibiting its transcriptional activation functions. During virion assembly, encapsidates the genome by direct interaction with the viral DNA.</text>
</comment>
<reference evidence="17" key="1">
    <citation type="journal article" date="2020" name="Viruses">
        <title>A Preliminary Study of the Virome of the South American Free-Tailed Bats (Tadarida brasiliensis) and Identification of Two Novel Mammalian Viruses.</title>
        <authorList>
            <person name="Bolatti E.M."/>
            <person name="Zorec T.M."/>
            <person name="Montani M.E."/>
            <person name="Hosnjak L."/>
            <person name="Chouhy D."/>
            <person name="Viarengo G."/>
            <person name="Casal P.E."/>
            <person name="Barquez R.M."/>
            <person name="Poljak M."/>
            <person name="Giri A.A."/>
        </authorList>
    </citation>
    <scope>NUCLEOTIDE SEQUENCE</scope>
</reference>
<keyword evidence="11 15" id="KW-1176">Cytoplasmic inwards viral transport</keyword>
<evidence type="ECO:0000256" key="15">
    <source>
        <dbReference type="HAMAP-Rule" id="MF_04003"/>
    </source>
</evidence>
<protein>
    <recommendedName>
        <fullName evidence="15">Minor capsid protein L2</fullName>
    </recommendedName>
</protein>
<feature type="compositionally biased region" description="Pro residues" evidence="16">
    <location>
        <begin position="153"/>
        <end position="162"/>
    </location>
</feature>
<evidence type="ECO:0000313" key="17">
    <source>
        <dbReference type="EMBL" id="QGF19310.1"/>
    </source>
</evidence>
<dbReference type="GO" id="GO:0043657">
    <property type="term" value="C:host cell"/>
    <property type="evidence" value="ECO:0007669"/>
    <property type="project" value="GOC"/>
</dbReference>
<evidence type="ECO:0000256" key="13">
    <source>
        <dbReference type="ARBA" id="ARBA00023157"/>
    </source>
</evidence>
<evidence type="ECO:0000256" key="9">
    <source>
        <dbReference type="ARBA" id="ARBA00022952"/>
    </source>
</evidence>
<dbReference type="HAMAP" id="MF_04003">
    <property type="entry name" value="PPV_L2"/>
    <property type="match status" value="1"/>
</dbReference>
<proteinExistence type="inferred from homology"/>
<name>A0A5Q2EZ56_9PAPI</name>
<evidence type="ECO:0000256" key="5">
    <source>
        <dbReference type="ARBA" id="ARBA00022581"/>
    </source>
</evidence>
<keyword evidence="10" id="KW-1039">Host endosome</keyword>
<dbReference type="EMBL" id="MN329804">
    <property type="protein sequence ID" value="QGF19310.1"/>
    <property type="molecule type" value="Genomic_DNA"/>
</dbReference>
<keyword evidence="8 15" id="KW-0426">Late protein</keyword>
<evidence type="ECO:0000256" key="16">
    <source>
        <dbReference type="SAM" id="MobiDB-lite"/>
    </source>
</evidence>
<accession>A0A5Q2EZ56</accession>